<proteinExistence type="predicted"/>
<name>A0AAD7BRD7_9AGAR</name>
<keyword evidence="1" id="KW-0472">Membrane</keyword>
<dbReference type="EMBL" id="JARKIF010000010">
    <property type="protein sequence ID" value="KAJ7628511.1"/>
    <property type="molecule type" value="Genomic_DNA"/>
</dbReference>
<protein>
    <recommendedName>
        <fullName evidence="2">DUF6533 domain-containing protein</fullName>
    </recommendedName>
</protein>
<keyword evidence="1" id="KW-0812">Transmembrane</keyword>
<reference evidence="3" key="1">
    <citation type="submission" date="2023-03" db="EMBL/GenBank/DDBJ databases">
        <title>Massive genome expansion in bonnet fungi (Mycena s.s.) driven by repeated elements and novel gene families across ecological guilds.</title>
        <authorList>
            <consortium name="Lawrence Berkeley National Laboratory"/>
            <person name="Harder C.B."/>
            <person name="Miyauchi S."/>
            <person name="Viragh M."/>
            <person name="Kuo A."/>
            <person name="Thoen E."/>
            <person name="Andreopoulos B."/>
            <person name="Lu D."/>
            <person name="Skrede I."/>
            <person name="Drula E."/>
            <person name="Henrissat B."/>
            <person name="Morin E."/>
            <person name="Kohler A."/>
            <person name="Barry K."/>
            <person name="LaButti K."/>
            <person name="Morin E."/>
            <person name="Salamov A."/>
            <person name="Lipzen A."/>
            <person name="Mereny Z."/>
            <person name="Hegedus B."/>
            <person name="Baldrian P."/>
            <person name="Stursova M."/>
            <person name="Weitz H."/>
            <person name="Taylor A."/>
            <person name="Grigoriev I.V."/>
            <person name="Nagy L.G."/>
            <person name="Martin F."/>
            <person name="Kauserud H."/>
        </authorList>
    </citation>
    <scope>NUCLEOTIDE SEQUENCE</scope>
    <source>
        <strain evidence="3">9284</strain>
    </source>
</reference>
<dbReference type="Proteomes" id="UP001221142">
    <property type="component" value="Unassembled WGS sequence"/>
</dbReference>
<feature type="transmembrane region" description="Helical" evidence="1">
    <location>
        <begin position="13"/>
        <end position="30"/>
    </location>
</feature>
<feature type="transmembrane region" description="Helical" evidence="1">
    <location>
        <begin position="50"/>
        <end position="71"/>
    </location>
</feature>
<dbReference type="Pfam" id="PF20151">
    <property type="entry name" value="DUF6533"/>
    <property type="match status" value="1"/>
</dbReference>
<evidence type="ECO:0000259" key="2">
    <source>
        <dbReference type="Pfam" id="PF20151"/>
    </source>
</evidence>
<sequence length="279" mass="31257">MATSLPALYDGQILAYITVAAFALLVYDSCLTMGQEYQYIWRSKNGPIKALYVITRYSTFITSLMALETHFSWGEHSPATCRALLRFTTVFTGFGIGVTEVILFIRTYALCGRPKKLIVLFVVLWVVIGGLNIWGLVKWSQTLSIDSEPFTKCNLEDSSNFILVCYGSRLVGETIIAALTISKYWPIAWPLARSSPLVATFYQDGILWYLAMVSVLVINVVLQSVARPSLKFLAEAPMRVLHAVLACRLVLHVRVTADEEPTVQSWPWHESESSRSTCI</sequence>
<gene>
    <name evidence="3" type="ORF">FB45DRAFT_918470</name>
</gene>
<keyword evidence="4" id="KW-1185">Reference proteome</keyword>
<comment type="caution">
    <text evidence="3">The sequence shown here is derived from an EMBL/GenBank/DDBJ whole genome shotgun (WGS) entry which is preliminary data.</text>
</comment>
<dbReference type="InterPro" id="IPR045340">
    <property type="entry name" value="DUF6533"/>
</dbReference>
<feature type="transmembrane region" description="Helical" evidence="1">
    <location>
        <begin position="83"/>
        <end position="105"/>
    </location>
</feature>
<evidence type="ECO:0000313" key="4">
    <source>
        <dbReference type="Proteomes" id="UP001221142"/>
    </source>
</evidence>
<accession>A0AAD7BRD7</accession>
<organism evidence="3 4">
    <name type="scientific">Roridomyces roridus</name>
    <dbReference type="NCBI Taxonomy" id="1738132"/>
    <lineage>
        <taxon>Eukaryota</taxon>
        <taxon>Fungi</taxon>
        <taxon>Dikarya</taxon>
        <taxon>Basidiomycota</taxon>
        <taxon>Agaricomycotina</taxon>
        <taxon>Agaricomycetes</taxon>
        <taxon>Agaricomycetidae</taxon>
        <taxon>Agaricales</taxon>
        <taxon>Marasmiineae</taxon>
        <taxon>Mycenaceae</taxon>
        <taxon>Roridomyces</taxon>
    </lineage>
</organism>
<keyword evidence="1" id="KW-1133">Transmembrane helix</keyword>
<feature type="transmembrane region" description="Helical" evidence="1">
    <location>
        <begin position="117"/>
        <end position="137"/>
    </location>
</feature>
<feature type="domain" description="DUF6533" evidence="2">
    <location>
        <begin position="16"/>
        <end position="61"/>
    </location>
</feature>
<dbReference type="AlphaFoldDB" id="A0AAD7BRD7"/>
<evidence type="ECO:0000256" key="1">
    <source>
        <dbReference type="SAM" id="Phobius"/>
    </source>
</evidence>
<feature type="transmembrane region" description="Helical" evidence="1">
    <location>
        <begin position="206"/>
        <end position="222"/>
    </location>
</feature>
<evidence type="ECO:0000313" key="3">
    <source>
        <dbReference type="EMBL" id="KAJ7628511.1"/>
    </source>
</evidence>